<dbReference type="AlphaFoldDB" id="A0A835JIR0"/>
<dbReference type="OrthoDB" id="603535at2759"/>
<proteinExistence type="predicted"/>
<comment type="caution">
    <text evidence="1">The sequence shown here is derived from an EMBL/GenBank/DDBJ whole genome shotgun (WGS) entry which is preliminary data.</text>
</comment>
<dbReference type="PANTHER" id="PTHR48189:SF3">
    <property type="entry name" value="SECRETED PROTEIN"/>
    <property type="match status" value="1"/>
</dbReference>
<gene>
    <name evidence="1" type="ORF">SADUNF_Sadunf12G0003600</name>
</gene>
<accession>A0A835JIR0</accession>
<dbReference type="PANTHER" id="PTHR48189">
    <property type="entry name" value="BNAA10G07240D PROTEIN"/>
    <property type="match status" value="1"/>
</dbReference>
<sequence>MLVEVILQMANDMQIVQASNCKNVEAQYVEMMVPLYSHGCEKKVKKTLISHLKETWNLSCPSKCSLNRDYDLQFTFQYNSHEMAKGKATFSNTKTNSYVPTLARINCHVLKALRERDKKGGRQELKMITVAIMAELLEEYAVALARITERLFQPRHNMNVFQGLRNLRLPSSSSATHDQGSCSFIVYF</sequence>
<keyword evidence="2" id="KW-1185">Reference proteome</keyword>
<evidence type="ECO:0000313" key="2">
    <source>
        <dbReference type="Proteomes" id="UP000657918"/>
    </source>
</evidence>
<name>A0A835JIR0_9ROSI</name>
<organism evidence="1 2">
    <name type="scientific">Salix dunnii</name>
    <dbReference type="NCBI Taxonomy" id="1413687"/>
    <lineage>
        <taxon>Eukaryota</taxon>
        <taxon>Viridiplantae</taxon>
        <taxon>Streptophyta</taxon>
        <taxon>Embryophyta</taxon>
        <taxon>Tracheophyta</taxon>
        <taxon>Spermatophyta</taxon>
        <taxon>Magnoliopsida</taxon>
        <taxon>eudicotyledons</taxon>
        <taxon>Gunneridae</taxon>
        <taxon>Pentapetalae</taxon>
        <taxon>rosids</taxon>
        <taxon>fabids</taxon>
        <taxon>Malpighiales</taxon>
        <taxon>Salicaceae</taxon>
        <taxon>Saliceae</taxon>
        <taxon>Salix</taxon>
    </lineage>
</organism>
<evidence type="ECO:0000313" key="1">
    <source>
        <dbReference type="EMBL" id="KAF9671023.1"/>
    </source>
</evidence>
<reference evidence="1 2" key="1">
    <citation type="submission" date="2020-10" db="EMBL/GenBank/DDBJ databases">
        <title>Plant Genome Project.</title>
        <authorList>
            <person name="Zhang R.-G."/>
        </authorList>
    </citation>
    <scope>NUCLEOTIDE SEQUENCE [LARGE SCALE GENOMIC DNA]</scope>
    <source>
        <strain evidence="1">FAFU-HL-1</strain>
        <tissue evidence="1">Leaf</tissue>
    </source>
</reference>
<dbReference type="Proteomes" id="UP000657918">
    <property type="component" value="Unassembled WGS sequence"/>
</dbReference>
<dbReference type="EMBL" id="JADGMS010000012">
    <property type="protein sequence ID" value="KAF9671023.1"/>
    <property type="molecule type" value="Genomic_DNA"/>
</dbReference>
<protein>
    <submittedName>
        <fullName evidence="1">Uncharacterized protein</fullName>
    </submittedName>
</protein>